<proteinExistence type="predicted"/>
<evidence type="ECO:0000313" key="2">
    <source>
        <dbReference type="Proteomes" id="UP000800094"/>
    </source>
</evidence>
<dbReference type="RefSeq" id="XP_033686389.1">
    <property type="nucleotide sequence ID" value="XM_033826727.1"/>
</dbReference>
<gene>
    <name evidence="1" type="ORF">BU26DRAFT_503906</name>
</gene>
<protein>
    <submittedName>
        <fullName evidence="1">Uncharacterized protein</fullName>
    </submittedName>
</protein>
<dbReference type="EMBL" id="ML987193">
    <property type="protein sequence ID" value="KAF2251385.1"/>
    <property type="molecule type" value="Genomic_DNA"/>
</dbReference>
<accession>A0A6A6IL90</accession>
<keyword evidence="2" id="KW-1185">Reference proteome</keyword>
<name>A0A6A6IL90_9PLEO</name>
<dbReference type="GeneID" id="54580057"/>
<reference evidence="1" key="1">
    <citation type="journal article" date="2020" name="Stud. Mycol.">
        <title>101 Dothideomycetes genomes: a test case for predicting lifestyles and emergence of pathogens.</title>
        <authorList>
            <person name="Haridas S."/>
            <person name="Albert R."/>
            <person name="Binder M."/>
            <person name="Bloem J."/>
            <person name="Labutti K."/>
            <person name="Salamov A."/>
            <person name="Andreopoulos B."/>
            <person name="Baker S."/>
            <person name="Barry K."/>
            <person name="Bills G."/>
            <person name="Bluhm B."/>
            <person name="Cannon C."/>
            <person name="Castanera R."/>
            <person name="Culley D."/>
            <person name="Daum C."/>
            <person name="Ezra D."/>
            <person name="Gonzalez J."/>
            <person name="Henrissat B."/>
            <person name="Kuo A."/>
            <person name="Liang C."/>
            <person name="Lipzen A."/>
            <person name="Lutzoni F."/>
            <person name="Magnuson J."/>
            <person name="Mondo S."/>
            <person name="Nolan M."/>
            <person name="Ohm R."/>
            <person name="Pangilinan J."/>
            <person name="Park H.-J."/>
            <person name="Ramirez L."/>
            <person name="Alfaro M."/>
            <person name="Sun H."/>
            <person name="Tritt A."/>
            <person name="Yoshinaga Y."/>
            <person name="Zwiers L.-H."/>
            <person name="Turgeon B."/>
            <person name="Goodwin S."/>
            <person name="Spatafora J."/>
            <person name="Crous P."/>
            <person name="Grigoriev I."/>
        </authorList>
    </citation>
    <scope>NUCLEOTIDE SEQUENCE</scope>
    <source>
        <strain evidence="1">CBS 122368</strain>
    </source>
</reference>
<organism evidence="1 2">
    <name type="scientific">Trematosphaeria pertusa</name>
    <dbReference type="NCBI Taxonomy" id="390896"/>
    <lineage>
        <taxon>Eukaryota</taxon>
        <taxon>Fungi</taxon>
        <taxon>Dikarya</taxon>
        <taxon>Ascomycota</taxon>
        <taxon>Pezizomycotina</taxon>
        <taxon>Dothideomycetes</taxon>
        <taxon>Pleosporomycetidae</taxon>
        <taxon>Pleosporales</taxon>
        <taxon>Massarineae</taxon>
        <taxon>Trematosphaeriaceae</taxon>
        <taxon>Trematosphaeria</taxon>
    </lineage>
</organism>
<dbReference type="Proteomes" id="UP000800094">
    <property type="component" value="Unassembled WGS sequence"/>
</dbReference>
<dbReference type="AlphaFoldDB" id="A0A6A6IL90"/>
<sequence length="113" mass="12470">MHTFSTLRFSTMDVCLLKPIPAECGDALRTALPLTELDDRDCPTLLRGLRLSLLSPLMGAPVASTCPGESHHKHIDEPLQDGPEDSYWYCPECGDGPYQSWNPCCANCAYKRG</sequence>
<dbReference type="OrthoDB" id="3798923at2759"/>
<evidence type="ECO:0000313" key="1">
    <source>
        <dbReference type="EMBL" id="KAF2251385.1"/>
    </source>
</evidence>